<gene>
    <name evidence="1" type="ORF">ILYODFUR_020046</name>
</gene>
<organism evidence="1 2">
    <name type="scientific">Ilyodon furcidens</name>
    <name type="common">goldbreast splitfin</name>
    <dbReference type="NCBI Taxonomy" id="33524"/>
    <lineage>
        <taxon>Eukaryota</taxon>
        <taxon>Metazoa</taxon>
        <taxon>Chordata</taxon>
        <taxon>Craniata</taxon>
        <taxon>Vertebrata</taxon>
        <taxon>Euteleostomi</taxon>
        <taxon>Actinopterygii</taxon>
        <taxon>Neopterygii</taxon>
        <taxon>Teleostei</taxon>
        <taxon>Neoteleostei</taxon>
        <taxon>Acanthomorphata</taxon>
        <taxon>Ovalentaria</taxon>
        <taxon>Atherinomorphae</taxon>
        <taxon>Cyprinodontiformes</taxon>
        <taxon>Goodeidae</taxon>
        <taxon>Ilyodon</taxon>
    </lineage>
</organism>
<keyword evidence="2" id="KW-1185">Reference proteome</keyword>
<sequence length="101" mass="10945">MVTKGIHHQVQLPATAIHYQAQVSDTNTSSPGPCRHSTSPQISTALKTTYVRHLDQIGNTVLYTDALVICFPIISHHLTPSLLPGPVAIQLPLPVITKSKM</sequence>
<proteinExistence type="predicted"/>
<dbReference type="Proteomes" id="UP001482620">
    <property type="component" value="Unassembled WGS sequence"/>
</dbReference>
<evidence type="ECO:0000313" key="2">
    <source>
        <dbReference type="Proteomes" id="UP001482620"/>
    </source>
</evidence>
<reference evidence="1 2" key="1">
    <citation type="submission" date="2021-06" db="EMBL/GenBank/DDBJ databases">
        <authorList>
            <person name="Palmer J.M."/>
        </authorList>
    </citation>
    <scope>NUCLEOTIDE SEQUENCE [LARGE SCALE GENOMIC DNA]</scope>
    <source>
        <strain evidence="2">if_2019</strain>
        <tissue evidence="1">Muscle</tissue>
    </source>
</reference>
<evidence type="ECO:0000313" key="1">
    <source>
        <dbReference type="EMBL" id="MEQ2248539.1"/>
    </source>
</evidence>
<accession>A0ABV0UTJ9</accession>
<comment type="caution">
    <text evidence="1">The sequence shown here is derived from an EMBL/GenBank/DDBJ whole genome shotgun (WGS) entry which is preliminary data.</text>
</comment>
<name>A0ABV0UTJ9_9TELE</name>
<dbReference type="EMBL" id="JAHRIQ010083140">
    <property type="protein sequence ID" value="MEQ2248539.1"/>
    <property type="molecule type" value="Genomic_DNA"/>
</dbReference>
<protein>
    <submittedName>
        <fullName evidence="1">Uncharacterized protein</fullName>
    </submittedName>
</protein>